<organism evidence="2 3">
    <name type="scientific">Mariniphaga sediminis</name>
    <dbReference type="NCBI Taxonomy" id="1628158"/>
    <lineage>
        <taxon>Bacteria</taxon>
        <taxon>Pseudomonadati</taxon>
        <taxon>Bacteroidota</taxon>
        <taxon>Bacteroidia</taxon>
        <taxon>Marinilabiliales</taxon>
        <taxon>Prolixibacteraceae</taxon>
        <taxon>Mariniphaga</taxon>
    </lineage>
</organism>
<dbReference type="EMBL" id="QWET01000005">
    <property type="protein sequence ID" value="RIH65686.1"/>
    <property type="molecule type" value="Genomic_DNA"/>
</dbReference>
<protein>
    <submittedName>
        <fullName evidence="2">Glucose-1-phosphate cytidylyltransferase</fullName>
        <ecNumber evidence="2">2.7.7.33</ecNumber>
    </submittedName>
</protein>
<dbReference type="InterPro" id="IPR046981">
    <property type="entry name" value="G1P_cyt_trans"/>
</dbReference>
<keyword evidence="3" id="KW-1185">Reference proteome</keyword>
<dbReference type="GO" id="GO:0009243">
    <property type="term" value="P:O antigen biosynthetic process"/>
    <property type="evidence" value="ECO:0007669"/>
    <property type="project" value="InterPro"/>
</dbReference>
<reference evidence="2 3" key="1">
    <citation type="journal article" date="2015" name="Int. J. Syst. Evol. Microbiol.">
        <title>Mariniphaga sediminis sp. nov., isolated from coastal sediment.</title>
        <authorList>
            <person name="Wang F.Q."/>
            <person name="Shen Q.Y."/>
            <person name="Chen G.J."/>
            <person name="Du Z.J."/>
        </authorList>
    </citation>
    <scope>NUCLEOTIDE SEQUENCE [LARGE SCALE GENOMIC DNA]</scope>
    <source>
        <strain evidence="2 3">SY21</strain>
    </source>
</reference>
<dbReference type="NCBIfam" id="TIGR02623">
    <property type="entry name" value="G1P_cyt_trans"/>
    <property type="match status" value="1"/>
</dbReference>
<dbReference type="InterPro" id="IPR029044">
    <property type="entry name" value="Nucleotide-diphossugar_trans"/>
</dbReference>
<name>A0A399D2I4_9BACT</name>
<keyword evidence="2" id="KW-0808">Transferase</keyword>
<feature type="domain" description="Nucleotidyl transferase" evidence="1">
    <location>
        <begin position="2"/>
        <end position="218"/>
    </location>
</feature>
<evidence type="ECO:0000259" key="1">
    <source>
        <dbReference type="Pfam" id="PF00483"/>
    </source>
</evidence>
<dbReference type="EC" id="2.7.7.33" evidence="2"/>
<dbReference type="GO" id="GO:0047343">
    <property type="term" value="F:glucose-1-phosphate cytidylyltransferase activity"/>
    <property type="evidence" value="ECO:0007669"/>
    <property type="project" value="UniProtKB-EC"/>
</dbReference>
<dbReference type="SUPFAM" id="SSF53448">
    <property type="entry name" value="Nucleotide-diphospho-sugar transferases"/>
    <property type="match status" value="1"/>
</dbReference>
<evidence type="ECO:0000313" key="2">
    <source>
        <dbReference type="EMBL" id="RIH65686.1"/>
    </source>
</evidence>
<dbReference type="Proteomes" id="UP000266441">
    <property type="component" value="Unassembled WGS sequence"/>
</dbReference>
<dbReference type="OrthoDB" id="9803871at2"/>
<dbReference type="InterPro" id="IPR013446">
    <property type="entry name" value="G1P_cyt_trans-like"/>
</dbReference>
<proteinExistence type="predicted"/>
<dbReference type="RefSeq" id="WP_119349527.1">
    <property type="nucleotide sequence ID" value="NZ_JBFHKJ010000121.1"/>
</dbReference>
<dbReference type="CDD" id="cd02524">
    <property type="entry name" value="G1P_cytidylyltransferase"/>
    <property type="match status" value="1"/>
</dbReference>
<dbReference type="Gene3D" id="3.90.550.10">
    <property type="entry name" value="Spore Coat Polysaccharide Biosynthesis Protein SpsA, Chain A"/>
    <property type="match status" value="1"/>
</dbReference>
<dbReference type="PANTHER" id="PTHR47183:SF1">
    <property type="entry name" value="GLUCOSE-1-PHOSPHATE CYTIDYLYLTRANSFERASE"/>
    <property type="match status" value="1"/>
</dbReference>
<dbReference type="InterPro" id="IPR005835">
    <property type="entry name" value="NTP_transferase_dom"/>
</dbReference>
<gene>
    <name evidence="2" type="primary">rfbF</name>
    <name evidence="2" type="ORF">D1164_08490</name>
</gene>
<sequence>MKVLILAGGLGSRLSEETELKPKPMVEIGGKPILWHIMKIYSYYGFNDFMILLGYKGYVIKEYFANYYLHQSDVTFNMKANEVEILNNSSEPWKVTLIDTGLHTMTGGRIKRVEKYINNETFMLTYGDGVANIDIRNLLEFHESHNKLITMTSVQPEGRFGSLVLNGSNEVVRFQEKVKGDGQWINAGFFVCEPGIIDYLNDDSTIFERDPLERLALEKQLVTFKHRDFWKPMDTLRDKKTLEDLIASGKAPWMMWDKVTATVTY</sequence>
<dbReference type="PANTHER" id="PTHR47183">
    <property type="entry name" value="GLUCOSE-1-PHOSPHATE CYTIDYLYLTRANSFERASE-RELATED"/>
    <property type="match status" value="1"/>
</dbReference>
<evidence type="ECO:0000313" key="3">
    <source>
        <dbReference type="Proteomes" id="UP000266441"/>
    </source>
</evidence>
<accession>A0A399D2I4</accession>
<dbReference type="Pfam" id="PF00483">
    <property type="entry name" value="NTP_transferase"/>
    <property type="match status" value="1"/>
</dbReference>
<keyword evidence="2" id="KW-0548">Nucleotidyltransferase</keyword>
<comment type="caution">
    <text evidence="2">The sequence shown here is derived from an EMBL/GenBank/DDBJ whole genome shotgun (WGS) entry which is preliminary data.</text>
</comment>
<dbReference type="AlphaFoldDB" id="A0A399D2I4"/>